<dbReference type="EMBL" id="JAIQZE010000013">
    <property type="protein sequence ID" value="MBZ9779491.1"/>
    <property type="molecule type" value="Genomic_DNA"/>
</dbReference>
<keyword evidence="1" id="KW-0812">Transmembrane</keyword>
<feature type="transmembrane region" description="Helical" evidence="1">
    <location>
        <begin position="7"/>
        <end position="26"/>
    </location>
</feature>
<evidence type="ECO:0000256" key="1">
    <source>
        <dbReference type="SAM" id="Phobius"/>
    </source>
</evidence>
<organism evidence="2 3">
    <name type="scientific">Psychroflexus longus</name>
    <dbReference type="NCBI Taxonomy" id="2873596"/>
    <lineage>
        <taxon>Bacteria</taxon>
        <taxon>Pseudomonadati</taxon>
        <taxon>Bacteroidota</taxon>
        <taxon>Flavobacteriia</taxon>
        <taxon>Flavobacteriales</taxon>
        <taxon>Flavobacteriaceae</taxon>
        <taxon>Psychroflexus</taxon>
    </lineage>
</organism>
<keyword evidence="1" id="KW-1133">Transmembrane helix</keyword>
<gene>
    <name evidence="2" type="ORF">LB452_11220</name>
</gene>
<accession>A0ABS7XN60</accession>
<dbReference type="PROSITE" id="PS51257">
    <property type="entry name" value="PROKAR_LIPOPROTEIN"/>
    <property type="match status" value="1"/>
</dbReference>
<sequence length="143" mass="16701">MSIKKIVSWSFVAIGCAIIIVYLLKLENAFSEIKSSDQVRLSLRNYHISIWIGWVIVTSSATYYQWTQKKYIIFVLDYLLVILAFIFFRHYLSLGEEEQFWSLGSSFKTGANFTSMRNALVMIFMTAFVQAAIKLFSSKWHRK</sequence>
<dbReference type="RefSeq" id="WP_224461829.1">
    <property type="nucleotide sequence ID" value="NZ_JAIQZE010000013.1"/>
</dbReference>
<feature type="transmembrane region" description="Helical" evidence="1">
    <location>
        <begin position="119"/>
        <end position="137"/>
    </location>
</feature>
<protein>
    <submittedName>
        <fullName evidence="2">Uncharacterized protein</fullName>
    </submittedName>
</protein>
<evidence type="ECO:0000313" key="3">
    <source>
        <dbReference type="Proteomes" id="UP001199314"/>
    </source>
</evidence>
<keyword evidence="1" id="KW-0472">Membrane</keyword>
<reference evidence="3" key="1">
    <citation type="submission" date="2023-07" db="EMBL/GenBank/DDBJ databases">
        <title>Novel species isolated from saline lakes on Tibetan Plateau.</title>
        <authorList>
            <person name="Lu H."/>
        </authorList>
    </citation>
    <scope>NUCLEOTIDE SEQUENCE [LARGE SCALE GENOMIC DNA]</scope>
    <source>
        <strain evidence="3">CAK8W</strain>
    </source>
</reference>
<feature type="transmembrane region" description="Helical" evidence="1">
    <location>
        <begin position="71"/>
        <end position="92"/>
    </location>
</feature>
<keyword evidence="3" id="KW-1185">Reference proteome</keyword>
<dbReference type="Proteomes" id="UP001199314">
    <property type="component" value="Unassembled WGS sequence"/>
</dbReference>
<feature type="transmembrane region" description="Helical" evidence="1">
    <location>
        <begin position="46"/>
        <end position="64"/>
    </location>
</feature>
<name>A0ABS7XN60_9FLAO</name>
<comment type="caution">
    <text evidence="2">The sequence shown here is derived from an EMBL/GenBank/DDBJ whole genome shotgun (WGS) entry which is preliminary data.</text>
</comment>
<proteinExistence type="predicted"/>
<evidence type="ECO:0000313" key="2">
    <source>
        <dbReference type="EMBL" id="MBZ9779491.1"/>
    </source>
</evidence>